<name>A0ABQ9GHC3_9NEOP</name>
<organism evidence="1 2">
    <name type="scientific">Dryococelus australis</name>
    <dbReference type="NCBI Taxonomy" id="614101"/>
    <lineage>
        <taxon>Eukaryota</taxon>
        <taxon>Metazoa</taxon>
        <taxon>Ecdysozoa</taxon>
        <taxon>Arthropoda</taxon>
        <taxon>Hexapoda</taxon>
        <taxon>Insecta</taxon>
        <taxon>Pterygota</taxon>
        <taxon>Neoptera</taxon>
        <taxon>Polyneoptera</taxon>
        <taxon>Phasmatodea</taxon>
        <taxon>Verophasmatodea</taxon>
        <taxon>Anareolatae</taxon>
        <taxon>Phasmatidae</taxon>
        <taxon>Eurycanthinae</taxon>
        <taxon>Dryococelus</taxon>
    </lineage>
</organism>
<sequence length="311" mass="34978">MGLPHPRATSRHKSLRQQYLPAVSARGRGLDQLADPPIFLHGAYHRFPNDLVTGKNWIFACRRKVFKADTSKRDLESELAGIKRNRTLETNEVPHLLLPNGIWRENDEIAAAVALRSISRKAYLYLRKNVGLPLPGLSTIRKWTRNLKCLPGIQKELLSVLKDKLFEVIKEGEDSGFEVVTIVSDIGGGNLISFTISADVTRKLWVFADIPHIIKLLRNNFLDYGIRLPCGTEISKLQQILSDKELLLTLKLDTRVHLNVSGSAQQKKATIVSIKSLTGLYNDLVSTKNLKYVITCRLNQDVLETPFFSGT</sequence>
<comment type="caution">
    <text evidence="1">The sequence shown here is derived from an EMBL/GenBank/DDBJ whole genome shotgun (WGS) entry which is preliminary data.</text>
</comment>
<proteinExistence type="predicted"/>
<evidence type="ECO:0000313" key="2">
    <source>
        <dbReference type="Proteomes" id="UP001159363"/>
    </source>
</evidence>
<accession>A0ABQ9GHC3</accession>
<evidence type="ECO:0008006" key="3">
    <source>
        <dbReference type="Google" id="ProtNLM"/>
    </source>
</evidence>
<keyword evidence="2" id="KW-1185">Reference proteome</keyword>
<reference evidence="1 2" key="1">
    <citation type="submission" date="2023-02" db="EMBL/GenBank/DDBJ databases">
        <title>LHISI_Scaffold_Assembly.</title>
        <authorList>
            <person name="Stuart O.P."/>
            <person name="Cleave R."/>
            <person name="Magrath M.J.L."/>
            <person name="Mikheyev A.S."/>
        </authorList>
    </citation>
    <scope>NUCLEOTIDE SEQUENCE [LARGE SCALE GENOMIC DNA]</scope>
    <source>
        <strain evidence="1">Daus_M_001</strain>
        <tissue evidence="1">Leg muscle</tissue>
    </source>
</reference>
<gene>
    <name evidence="1" type="ORF">PR048_027741</name>
</gene>
<protein>
    <recommendedName>
        <fullName evidence="3">Transposable element P transposase</fullName>
    </recommendedName>
</protein>
<dbReference type="Proteomes" id="UP001159363">
    <property type="component" value="Chromosome 11"/>
</dbReference>
<dbReference type="EMBL" id="JARBHB010000012">
    <property type="protein sequence ID" value="KAJ8871424.1"/>
    <property type="molecule type" value="Genomic_DNA"/>
</dbReference>
<evidence type="ECO:0000313" key="1">
    <source>
        <dbReference type="EMBL" id="KAJ8871424.1"/>
    </source>
</evidence>